<evidence type="ECO:0000256" key="1">
    <source>
        <dbReference type="SAM" id="MobiDB-lite"/>
    </source>
</evidence>
<dbReference type="Pfam" id="PF01547">
    <property type="entry name" value="SBP_bac_1"/>
    <property type="match status" value="1"/>
</dbReference>
<evidence type="ECO:0000256" key="2">
    <source>
        <dbReference type="SAM" id="Phobius"/>
    </source>
</evidence>
<dbReference type="AlphaFoldDB" id="A0A6B1FT44"/>
<name>A0A6B1FT44_9CHLR</name>
<keyword evidence="2" id="KW-0472">Membrane</keyword>
<organism evidence="3">
    <name type="scientific">Caldilineaceae bacterium SB0675_bin_29</name>
    <dbReference type="NCBI Taxonomy" id="2605266"/>
    <lineage>
        <taxon>Bacteria</taxon>
        <taxon>Bacillati</taxon>
        <taxon>Chloroflexota</taxon>
        <taxon>Caldilineae</taxon>
        <taxon>Caldilineales</taxon>
        <taxon>Caldilineaceae</taxon>
    </lineage>
</organism>
<keyword evidence="2" id="KW-1133">Transmembrane helix</keyword>
<feature type="transmembrane region" description="Helical" evidence="2">
    <location>
        <begin position="49"/>
        <end position="69"/>
    </location>
</feature>
<dbReference type="InterPro" id="IPR050490">
    <property type="entry name" value="Bact_solute-bd_prot1"/>
</dbReference>
<comment type="caution">
    <text evidence="3">The sequence shown here is derived from an EMBL/GenBank/DDBJ whole genome shotgun (WGS) entry which is preliminary data.</text>
</comment>
<feature type="region of interest" description="Disordered" evidence="1">
    <location>
        <begin position="1"/>
        <end position="24"/>
    </location>
</feature>
<dbReference type="Gene3D" id="3.40.190.10">
    <property type="entry name" value="Periplasmic binding protein-like II"/>
    <property type="match status" value="1"/>
</dbReference>
<dbReference type="CDD" id="cd13585">
    <property type="entry name" value="PBP2_TMBP_like"/>
    <property type="match status" value="1"/>
</dbReference>
<accession>A0A6B1FT44</accession>
<reference evidence="3" key="1">
    <citation type="submission" date="2019-09" db="EMBL/GenBank/DDBJ databases">
        <title>Characterisation of the sponge microbiome using genome-centric metagenomics.</title>
        <authorList>
            <person name="Engelberts J.P."/>
            <person name="Robbins S.J."/>
            <person name="De Goeij J.M."/>
            <person name="Aranda M."/>
            <person name="Bell S.C."/>
            <person name="Webster N.S."/>
        </authorList>
    </citation>
    <scope>NUCLEOTIDE SEQUENCE</scope>
    <source>
        <strain evidence="3">SB0675_bin_29</strain>
    </source>
</reference>
<protein>
    <submittedName>
        <fullName evidence="3">Extracellular solute-binding protein</fullName>
    </submittedName>
</protein>
<keyword evidence="2" id="KW-0812">Transmembrane</keyword>
<evidence type="ECO:0000313" key="3">
    <source>
        <dbReference type="EMBL" id="MYH60792.1"/>
    </source>
</evidence>
<dbReference type="SUPFAM" id="SSF53850">
    <property type="entry name" value="Periplasmic binding protein-like II"/>
    <property type="match status" value="1"/>
</dbReference>
<gene>
    <name evidence="3" type="ORF">F4148_03175</name>
</gene>
<dbReference type="PANTHER" id="PTHR43649">
    <property type="entry name" value="ARABINOSE-BINDING PROTEIN-RELATED"/>
    <property type="match status" value="1"/>
</dbReference>
<sequence>MDYAPTRNESGDQGSISGPPMGCQHMNEVEALNTFQEEKMNKRFNRRSFLQLSAMTAGGGLLAACVAPAPAMDDAGAGMDEEPVEIRLAEGSWGGPEGIAFWTDEIIPAFEEEQPGINVTFENAESPDYADKLYTQSVAGDAPDVMFIWGGINYNLMQKGQLLQLDDYFDSEDLEDFYPAKLDAHLLDGKLYGMPKYVSTAAVAYNKDLLDEAGVDYPDGTWTWVDYLAAYEAATVPDDDGNIVSWGNYMNYRILEHYVWMNGGEWMNAPLFGTKCLLDSAEALEALQFNYDQIFGSNPVSPIAGTIPEVGWHNIFSTGKVAFAESHSWTVTNYIRENDFNWDFTDLPLSPTGGKAGITFADGYGVAKLTKEPDAAVELVRFLTGPKAQRAMALGIVGLQPTRRSVAGEAWDVESMGAQAGFDVAAFSRIMDDARLDPAFQENEKVNSEIFSPIWEQIWVTNELGLEEGVNLIVQRIDELFA</sequence>
<dbReference type="EMBL" id="VYDA01000115">
    <property type="protein sequence ID" value="MYH60792.1"/>
    <property type="molecule type" value="Genomic_DNA"/>
</dbReference>
<dbReference type="PROSITE" id="PS51318">
    <property type="entry name" value="TAT"/>
    <property type="match status" value="1"/>
</dbReference>
<feature type="compositionally biased region" description="Polar residues" evidence="1">
    <location>
        <begin position="7"/>
        <end position="16"/>
    </location>
</feature>
<dbReference type="PANTHER" id="PTHR43649:SF12">
    <property type="entry name" value="DIACETYLCHITOBIOSE BINDING PROTEIN DASA"/>
    <property type="match status" value="1"/>
</dbReference>
<proteinExistence type="predicted"/>
<dbReference type="InterPro" id="IPR006059">
    <property type="entry name" value="SBP"/>
</dbReference>
<dbReference type="InterPro" id="IPR006311">
    <property type="entry name" value="TAT_signal"/>
</dbReference>